<protein>
    <submittedName>
        <fullName evidence="2">Uncharacterized protein</fullName>
    </submittedName>
</protein>
<dbReference type="EMBL" id="NJEU01000274">
    <property type="protein sequence ID" value="PHH77333.1"/>
    <property type="molecule type" value="Genomic_DNA"/>
</dbReference>
<evidence type="ECO:0000313" key="3">
    <source>
        <dbReference type="Proteomes" id="UP000224854"/>
    </source>
</evidence>
<feature type="compositionally biased region" description="Polar residues" evidence="1">
    <location>
        <begin position="57"/>
        <end position="72"/>
    </location>
</feature>
<name>A0A2C5ZBS9_9HYPO</name>
<evidence type="ECO:0000256" key="1">
    <source>
        <dbReference type="SAM" id="MobiDB-lite"/>
    </source>
</evidence>
<reference evidence="2 3" key="1">
    <citation type="submission" date="2017-06" db="EMBL/GenBank/DDBJ databases">
        <title>Ant-infecting Ophiocordyceps genomes reveal a high diversity of potential behavioral manipulation genes and a possible major role for enterotoxins.</title>
        <authorList>
            <person name="De Bekker C."/>
            <person name="Evans H.C."/>
            <person name="Brachmann A."/>
            <person name="Hughes D.P."/>
        </authorList>
    </citation>
    <scope>NUCLEOTIDE SEQUENCE [LARGE SCALE GENOMIC DNA]</scope>
    <source>
        <strain evidence="2 3">1348a</strain>
    </source>
</reference>
<keyword evidence="3" id="KW-1185">Reference proteome</keyword>
<organism evidence="2 3">
    <name type="scientific">Ophiocordyceps australis</name>
    <dbReference type="NCBI Taxonomy" id="1399860"/>
    <lineage>
        <taxon>Eukaryota</taxon>
        <taxon>Fungi</taxon>
        <taxon>Dikarya</taxon>
        <taxon>Ascomycota</taxon>
        <taxon>Pezizomycotina</taxon>
        <taxon>Sordariomycetes</taxon>
        <taxon>Hypocreomycetidae</taxon>
        <taxon>Hypocreales</taxon>
        <taxon>Ophiocordycipitaceae</taxon>
        <taxon>Ophiocordyceps</taxon>
    </lineage>
</organism>
<dbReference type="AlphaFoldDB" id="A0A2C5ZBS9"/>
<accession>A0A2C5ZBS9</accession>
<dbReference type="Proteomes" id="UP000224854">
    <property type="component" value="Unassembled WGS sequence"/>
</dbReference>
<evidence type="ECO:0000313" key="2">
    <source>
        <dbReference type="EMBL" id="PHH77333.1"/>
    </source>
</evidence>
<feature type="region of interest" description="Disordered" evidence="1">
    <location>
        <begin position="57"/>
        <end position="77"/>
    </location>
</feature>
<comment type="caution">
    <text evidence="2">The sequence shown here is derived from an EMBL/GenBank/DDBJ whole genome shotgun (WGS) entry which is preliminary data.</text>
</comment>
<sequence length="137" mass="15568">MDYDSPPAPPSEIPALFNVADLKRALEQNEALRRQEMQQVIARLDKIIALLASMHASRTASPEPQQPNQEYTSEAIPEAIKEESPLCLKDAPLEPQSNQIPHRIEKLEKQSQALKARVSNLEKYGLTHNRWSYIRPC</sequence>
<proteinExistence type="predicted"/>
<gene>
    <name evidence="2" type="ORF">CDD82_3566</name>
</gene>